<dbReference type="InterPro" id="IPR026022">
    <property type="entry name" value="PhoU_dom"/>
</dbReference>
<feature type="domain" description="PhoU" evidence="8">
    <location>
        <begin position="121"/>
        <end position="203"/>
    </location>
</feature>
<dbReference type="PANTHER" id="PTHR42930:SF3">
    <property type="entry name" value="PHOSPHATE-SPECIFIC TRANSPORT SYSTEM ACCESSORY PROTEIN PHOU"/>
    <property type="match status" value="1"/>
</dbReference>
<evidence type="ECO:0000256" key="4">
    <source>
        <dbReference type="ARBA" id="ARBA00022448"/>
    </source>
</evidence>
<dbReference type="AlphaFoldDB" id="A0AA46BLG3"/>
<dbReference type="FunFam" id="1.20.58.220:FF:000004">
    <property type="entry name" value="Phosphate-specific transport system accessory protein PhoU"/>
    <property type="match status" value="1"/>
</dbReference>
<comment type="subunit">
    <text evidence="3 7">Homodimer.</text>
</comment>
<dbReference type="NCBIfam" id="TIGR02135">
    <property type="entry name" value="phoU_full"/>
    <property type="match status" value="1"/>
</dbReference>
<accession>A0AA46BLG3</accession>
<keyword evidence="6 7" id="KW-0592">Phosphate transport</keyword>
<evidence type="ECO:0000256" key="5">
    <source>
        <dbReference type="ARBA" id="ARBA00022490"/>
    </source>
</evidence>
<comment type="function">
    <text evidence="7">Plays a role in the regulation of phosphate uptake.</text>
</comment>
<evidence type="ECO:0000256" key="2">
    <source>
        <dbReference type="ARBA" id="ARBA00008107"/>
    </source>
</evidence>
<comment type="subcellular location">
    <subcellularLocation>
        <location evidence="1 7">Cytoplasm</location>
    </subcellularLocation>
</comment>
<evidence type="ECO:0000259" key="8">
    <source>
        <dbReference type="Pfam" id="PF01895"/>
    </source>
</evidence>
<comment type="similarity">
    <text evidence="2 7">Belongs to the PhoU family.</text>
</comment>
<dbReference type="PIRSF" id="PIRSF003107">
    <property type="entry name" value="PhoU"/>
    <property type="match status" value="1"/>
</dbReference>
<evidence type="ECO:0000313" key="9">
    <source>
        <dbReference type="EMBL" id="STD04358.1"/>
    </source>
</evidence>
<reference evidence="9 10" key="1">
    <citation type="submission" date="2018-06" db="EMBL/GenBank/DDBJ databases">
        <authorList>
            <consortium name="Pathogen Informatics"/>
            <person name="Doyle S."/>
        </authorList>
    </citation>
    <scope>NUCLEOTIDE SEQUENCE [LARGE SCALE GENOMIC DNA]</scope>
    <source>
        <strain evidence="9 10">NCTC7915</strain>
    </source>
</reference>
<keyword evidence="5 7" id="KW-0963">Cytoplasm</keyword>
<evidence type="ECO:0000256" key="3">
    <source>
        <dbReference type="ARBA" id="ARBA00011738"/>
    </source>
</evidence>
<feature type="domain" description="PhoU" evidence="8">
    <location>
        <begin position="16"/>
        <end position="103"/>
    </location>
</feature>
<evidence type="ECO:0000256" key="1">
    <source>
        <dbReference type="ARBA" id="ARBA00004496"/>
    </source>
</evidence>
<dbReference type="EMBL" id="UFYA01000001">
    <property type="protein sequence ID" value="STD04358.1"/>
    <property type="molecule type" value="Genomic_DNA"/>
</dbReference>
<organism evidence="9 10">
    <name type="scientific">Dermatophilus congolensis</name>
    <dbReference type="NCBI Taxonomy" id="1863"/>
    <lineage>
        <taxon>Bacteria</taxon>
        <taxon>Bacillati</taxon>
        <taxon>Actinomycetota</taxon>
        <taxon>Actinomycetes</taxon>
        <taxon>Micrococcales</taxon>
        <taxon>Dermatophilaceae</taxon>
        <taxon>Dermatophilus</taxon>
    </lineage>
</organism>
<dbReference type="Proteomes" id="UP000254118">
    <property type="component" value="Unassembled WGS sequence"/>
</dbReference>
<dbReference type="SUPFAM" id="SSF109755">
    <property type="entry name" value="PhoU-like"/>
    <property type="match status" value="1"/>
</dbReference>
<dbReference type="GO" id="GO:0005737">
    <property type="term" value="C:cytoplasm"/>
    <property type="evidence" value="ECO:0007669"/>
    <property type="project" value="UniProtKB-SubCell"/>
</dbReference>
<proteinExistence type="inferred from homology"/>
<name>A0AA46BLG3_9MICO</name>
<dbReference type="InterPro" id="IPR038078">
    <property type="entry name" value="PhoU-like_sf"/>
</dbReference>
<dbReference type="Pfam" id="PF01895">
    <property type="entry name" value="PhoU"/>
    <property type="match status" value="2"/>
</dbReference>
<evidence type="ECO:0000256" key="7">
    <source>
        <dbReference type="PIRNR" id="PIRNR003107"/>
    </source>
</evidence>
<dbReference type="InterPro" id="IPR028366">
    <property type="entry name" value="PhoU"/>
</dbReference>
<dbReference type="RefSeq" id="WP_115029280.1">
    <property type="nucleotide sequence ID" value="NZ_JAAFNI010000001.1"/>
</dbReference>
<dbReference type="GO" id="GO:0045936">
    <property type="term" value="P:negative regulation of phosphate metabolic process"/>
    <property type="evidence" value="ECO:0007669"/>
    <property type="project" value="InterPro"/>
</dbReference>
<evidence type="ECO:0000313" key="10">
    <source>
        <dbReference type="Proteomes" id="UP000254118"/>
    </source>
</evidence>
<dbReference type="GO" id="GO:0030643">
    <property type="term" value="P:intracellular phosphate ion homeostasis"/>
    <property type="evidence" value="ECO:0007669"/>
    <property type="project" value="InterPro"/>
</dbReference>
<protein>
    <recommendedName>
        <fullName evidence="7">Phosphate-specific transport system accessory protein PhoU</fullName>
    </recommendedName>
</protein>
<dbReference type="GO" id="GO:0006817">
    <property type="term" value="P:phosphate ion transport"/>
    <property type="evidence" value="ECO:0007669"/>
    <property type="project" value="UniProtKB-KW"/>
</dbReference>
<keyword evidence="4 7" id="KW-0813">Transport</keyword>
<sequence>MRDAFHEVLDQLTDDLVEMTRLAASSMSRATNALLDADLELTQTVISADEQLDALEKKINLVAVDTLARQQPVATDLRIIVTALRMAASIERMGDLAVHVAKVARLRYPEAAVPPEARATILEMAQVANKLITQVGGIITTKDMDAVNTLDLTDDRLDALHREIYNLITSENAPHDRKTSIDLALLARYYERFGDHAVSVGEQMQYLVTGIIEQRA</sequence>
<evidence type="ECO:0000256" key="6">
    <source>
        <dbReference type="ARBA" id="ARBA00022592"/>
    </source>
</evidence>
<dbReference type="PANTHER" id="PTHR42930">
    <property type="entry name" value="PHOSPHATE-SPECIFIC TRANSPORT SYSTEM ACCESSORY PROTEIN PHOU"/>
    <property type="match status" value="1"/>
</dbReference>
<comment type="caution">
    <text evidence="9">The sequence shown here is derived from an EMBL/GenBank/DDBJ whole genome shotgun (WGS) entry which is preliminary data.</text>
</comment>
<gene>
    <name evidence="9" type="primary">phoU</name>
    <name evidence="9" type="ORF">NCTC7915_00243</name>
</gene>
<dbReference type="Gene3D" id="1.20.58.220">
    <property type="entry name" value="Phosphate transport system protein phou homolog 2, domain 2"/>
    <property type="match status" value="1"/>
</dbReference>